<keyword evidence="3" id="KW-1185">Reference proteome</keyword>
<comment type="caution">
    <text evidence="2">The sequence shown here is derived from an EMBL/GenBank/DDBJ whole genome shotgun (WGS) entry which is preliminary data.</text>
</comment>
<protein>
    <submittedName>
        <fullName evidence="2">Uncharacterized protein</fullName>
    </submittedName>
</protein>
<reference evidence="2" key="1">
    <citation type="submission" date="2015-05" db="EMBL/GenBank/DDBJ databases">
        <title>Permanent draft genome of Rhodopirellula islandicus K833.</title>
        <authorList>
            <person name="Kizina J."/>
            <person name="Richter M."/>
            <person name="Glockner F.O."/>
            <person name="Harder J."/>
        </authorList>
    </citation>
    <scope>NUCLEOTIDE SEQUENCE [LARGE SCALE GENOMIC DNA]</scope>
    <source>
        <strain evidence="2">K833</strain>
    </source>
</reference>
<evidence type="ECO:0000313" key="3">
    <source>
        <dbReference type="Proteomes" id="UP000036367"/>
    </source>
</evidence>
<name>A0A0J1BDR4_RHOIS</name>
<feature type="compositionally biased region" description="Basic residues" evidence="1">
    <location>
        <begin position="40"/>
        <end position="52"/>
    </location>
</feature>
<sequence>MTLVSDHGHCGTAHISRTNAADFRNRTDCRMLRSGGRGGSSHRIKTTVKGRN</sequence>
<proteinExistence type="predicted"/>
<evidence type="ECO:0000256" key="1">
    <source>
        <dbReference type="SAM" id="MobiDB-lite"/>
    </source>
</evidence>
<dbReference type="AlphaFoldDB" id="A0A0J1BDR4"/>
<organism evidence="2 3">
    <name type="scientific">Rhodopirellula islandica</name>
    <dbReference type="NCBI Taxonomy" id="595434"/>
    <lineage>
        <taxon>Bacteria</taxon>
        <taxon>Pseudomonadati</taxon>
        <taxon>Planctomycetota</taxon>
        <taxon>Planctomycetia</taxon>
        <taxon>Pirellulales</taxon>
        <taxon>Pirellulaceae</taxon>
        <taxon>Rhodopirellula</taxon>
    </lineage>
</organism>
<evidence type="ECO:0000313" key="2">
    <source>
        <dbReference type="EMBL" id="KLU04737.1"/>
    </source>
</evidence>
<feature type="region of interest" description="Disordered" evidence="1">
    <location>
        <begin position="30"/>
        <end position="52"/>
    </location>
</feature>
<accession>A0A0J1BDR4</accession>
<gene>
    <name evidence="2" type="ORF">RISK_003359</name>
</gene>
<dbReference type="EMBL" id="LECT01000026">
    <property type="protein sequence ID" value="KLU04737.1"/>
    <property type="molecule type" value="Genomic_DNA"/>
</dbReference>
<dbReference type="Proteomes" id="UP000036367">
    <property type="component" value="Unassembled WGS sequence"/>
</dbReference>